<comment type="caution">
    <text evidence="8">The sequence shown here is derived from an EMBL/GenBank/DDBJ whole genome shotgun (WGS) entry which is preliminary data.</text>
</comment>
<dbReference type="EMBL" id="VAHF01000006">
    <property type="protein sequence ID" value="TXG60099.1"/>
    <property type="molecule type" value="Genomic_DNA"/>
</dbReference>
<keyword evidence="4" id="KW-0804">Transcription</keyword>
<organism evidence="8 9">
    <name type="scientific">Acer yangbiense</name>
    <dbReference type="NCBI Taxonomy" id="1000413"/>
    <lineage>
        <taxon>Eukaryota</taxon>
        <taxon>Viridiplantae</taxon>
        <taxon>Streptophyta</taxon>
        <taxon>Embryophyta</taxon>
        <taxon>Tracheophyta</taxon>
        <taxon>Spermatophyta</taxon>
        <taxon>Magnoliopsida</taxon>
        <taxon>eudicotyledons</taxon>
        <taxon>Gunneridae</taxon>
        <taxon>Pentapetalae</taxon>
        <taxon>rosids</taxon>
        <taxon>malvids</taxon>
        <taxon>Sapindales</taxon>
        <taxon>Sapindaceae</taxon>
        <taxon>Hippocastanoideae</taxon>
        <taxon>Acereae</taxon>
        <taxon>Acer</taxon>
    </lineage>
</organism>
<comment type="subcellular location">
    <subcellularLocation>
        <location evidence="1">Nucleus</location>
    </subcellularLocation>
</comment>
<dbReference type="OrthoDB" id="690068at2759"/>
<dbReference type="GO" id="GO:0003700">
    <property type="term" value="F:DNA-binding transcription factor activity"/>
    <property type="evidence" value="ECO:0007669"/>
    <property type="project" value="InterPro"/>
</dbReference>
<dbReference type="SMART" id="SM00353">
    <property type="entry name" value="HLH"/>
    <property type="match status" value="1"/>
</dbReference>
<dbReference type="CDD" id="cd04873">
    <property type="entry name" value="ACT_UUR-ACR-like"/>
    <property type="match status" value="1"/>
</dbReference>
<evidence type="ECO:0000256" key="3">
    <source>
        <dbReference type="ARBA" id="ARBA00023125"/>
    </source>
</evidence>
<keyword evidence="9" id="KW-1185">Reference proteome</keyword>
<dbReference type="InterPro" id="IPR045847">
    <property type="entry name" value="AIG1-like"/>
</dbReference>
<keyword evidence="3" id="KW-0238">DNA-binding</keyword>
<dbReference type="Gene3D" id="3.30.70.260">
    <property type="match status" value="1"/>
</dbReference>
<dbReference type="SUPFAM" id="SSF47459">
    <property type="entry name" value="HLH, helix-loop-helix DNA-binding domain"/>
    <property type="match status" value="1"/>
</dbReference>
<accession>A0A5C7HTP3</accession>
<dbReference type="GO" id="GO:0046983">
    <property type="term" value="F:protein dimerization activity"/>
    <property type="evidence" value="ECO:0007669"/>
    <property type="project" value="InterPro"/>
</dbReference>
<name>A0A5C7HTP3_9ROSI</name>
<dbReference type="InterPro" id="IPR045865">
    <property type="entry name" value="ACT-like_dom_sf"/>
</dbReference>
<evidence type="ECO:0000313" key="8">
    <source>
        <dbReference type="EMBL" id="TXG60099.1"/>
    </source>
</evidence>
<reference evidence="9" key="1">
    <citation type="journal article" date="2019" name="Gigascience">
        <title>De novo genome assembly of the endangered Acer yangbiense, a plant species with extremely small populations endemic to Yunnan Province, China.</title>
        <authorList>
            <person name="Yang J."/>
            <person name="Wariss H.M."/>
            <person name="Tao L."/>
            <person name="Zhang R."/>
            <person name="Yun Q."/>
            <person name="Hollingsworth P."/>
            <person name="Dao Z."/>
            <person name="Luo G."/>
            <person name="Guo H."/>
            <person name="Ma Y."/>
            <person name="Sun W."/>
        </authorList>
    </citation>
    <scope>NUCLEOTIDE SEQUENCE [LARGE SCALE GENOMIC DNA]</scope>
    <source>
        <strain evidence="9">cv. Malutang</strain>
    </source>
</reference>
<keyword evidence="2" id="KW-0805">Transcription regulation</keyword>
<evidence type="ECO:0000256" key="6">
    <source>
        <dbReference type="SAM" id="MobiDB-lite"/>
    </source>
</evidence>
<dbReference type="AlphaFoldDB" id="A0A5C7HTP3"/>
<feature type="domain" description="BHLH" evidence="7">
    <location>
        <begin position="434"/>
        <end position="483"/>
    </location>
</feature>
<dbReference type="Proteomes" id="UP000323000">
    <property type="component" value="Chromosome 6"/>
</dbReference>
<dbReference type="InterPro" id="IPR011598">
    <property type="entry name" value="bHLH_dom"/>
</dbReference>
<dbReference type="Pfam" id="PF00010">
    <property type="entry name" value="HLH"/>
    <property type="match status" value="1"/>
</dbReference>
<evidence type="ECO:0000256" key="2">
    <source>
        <dbReference type="ARBA" id="ARBA00023015"/>
    </source>
</evidence>
<keyword evidence="5" id="KW-0539">Nucleus</keyword>
<sequence>MEMEREIFSKTKPECHFSLPVLVNPNPSDTNQILAVAAAVNNLDRYSILRTRPGPEFMSRLKTLMLFLDPDKKKLVFTEEAFKVVCDAWSVLSDIEKKTQDGKDTSFFENEQNKEEEEQVGVFTENERKKKTHFDEKDSVLKNNEKERQEESGENTNKDKKETFWTVCPFCYYMYEYEKSYEECCLRCQNQSCRRAFHGVAVPEPKNDILVEGGGHYYCGLGLLPLKYSWDGSNARVYNANDVVVISDSDDDNGDGEAISVNNVGRKVDVRVNKAKEEENLKSGEKGCLDAMQGSGKTEEINGGKRRMHVKSVGRKSKVIRRRDVKSKRMESMNEPGVKGLDLNVKFGQESNGDAHEMEIGSGTGFESFDNTDLEFFEKDCDLEQGVKPIQNCYNSLRFSKQISLPRGGITCNNSVNYRTILSKQILKAETKELAAKKHSDAERRRRLRINDQYSTLRTTLPNLVKMDKASVLAETIKSVRELQKSVKELKKRCQGRDVYAFPSEANQLNLCYSDDNTGLLKATLSCEDKPGLMSDLTRAVKSVKGRVVKAEMVTVGGRTKCVLLVQGLKGNEGLVVLKRALNLVINSLTQLESQSKFQSMDEQQTFKP</sequence>
<feature type="compositionally biased region" description="Basic and acidic residues" evidence="6">
    <location>
        <begin position="125"/>
        <end position="156"/>
    </location>
</feature>
<feature type="region of interest" description="Disordered" evidence="6">
    <location>
        <begin position="287"/>
        <end position="306"/>
    </location>
</feature>
<dbReference type="GO" id="GO:0003677">
    <property type="term" value="F:DNA binding"/>
    <property type="evidence" value="ECO:0007669"/>
    <property type="project" value="UniProtKB-KW"/>
</dbReference>
<protein>
    <recommendedName>
        <fullName evidence="7">BHLH domain-containing protein</fullName>
    </recommendedName>
</protein>
<evidence type="ECO:0000256" key="5">
    <source>
        <dbReference type="ARBA" id="ARBA00023242"/>
    </source>
</evidence>
<dbReference type="PANTHER" id="PTHR45844:SF17">
    <property type="entry name" value="TRANSCRIPTION FACTOR BHLH131"/>
    <property type="match status" value="1"/>
</dbReference>
<evidence type="ECO:0000259" key="7">
    <source>
        <dbReference type="PROSITE" id="PS50888"/>
    </source>
</evidence>
<evidence type="ECO:0000256" key="4">
    <source>
        <dbReference type="ARBA" id="ARBA00023163"/>
    </source>
</evidence>
<dbReference type="PROSITE" id="PS50888">
    <property type="entry name" value="BHLH"/>
    <property type="match status" value="1"/>
</dbReference>
<dbReference type="SUPFAM" id="SSF55021">
    <property type="entry name" value="ACT-like"/>
    <property type="match status" value="1"/>
</dbReference>
<dbReference type="Gene3D" id="4.10.280.10">
    <property type="entry name" value="Helix-loop-helix DNA-binding domain"/>
    <property type="match status" value="1"/>
</dbReference>
<evidence type="ECO:0000313" key="9">
    <source>
        <dbReference type="Proteomes" id="UP000323000"/>
    </source>
</evidence>
<dbReference type="PANTHER" id="PTHR45844">
    <property type="entry name" value="TRANSCRIPTION FACTOR BHLH30"/>
    <property type="match status" value="1"/>
</dbReference>
<gene>
    <name evidence="8" type="ORF">EZV62_014672</name>
</gene>
<dbReference type="GO" id="GO:0005634">
    <property type="term" value="C:nucleus"/>
    <property type="evidence" value="ECO:0007669"/>
    <property type="project" value="UniProtKB-SubCell"/>
</dbReference>
<dbReference type="InterPro" id="IPR036638">
    <property type="entry name" value="HLH_DNA-bd_sf"/>
</dbReference>
<feature type="region of interest" description="Disordered" evidence="6">
    <location>
        <begin position="103"/>
        <end position="156"/>
    </location>
</feature>
<evidence type="ECO:0000256" key="1">
    <source>
        <dbReference type="ARBA" id="ARBA00004123"/>
    </source>
</evidence>
<proteinExistence type="predicted"/>